<dbReference type="RefSeq" id="YP_009147601.1">
    <property type="nucleotide sequence ID" value="NC_027340.1"/>
</dbReference>
<dbReference type="KEGG" id="vg:24623216"/>
<gene>
    <name evidence="2" type="ORF">NW77_089</name>
</gene>
<name>A0A0A0YR78_9CAUD</name>
<proteinExistence type="predicted"/>
<dbReference type="Proteomes" id="UP000030322">
    <property type="component" value="Segment"/>
</dbReference>
<accession>A0A0A0YR78</accession>
<dbReference type="EMBL" id="KP037007">
    <property type="protein sequence ID" value="AIX13097.1"/>
    <property type="molecule type" value="Genomic_DNA"/>
</dbReference>
<reference evidence="2 3" key="1">
    <citation type="submission" date="2014-10" db="EMBL/GenBank/DDBJ databases">
        <title>Characterization of a new ViI-like Erwinia amylovora bacteriophage.</title>
        <authorList>
            <person name="Lagonenko A.L."/>
            <person name="Valentovich L.N."/>
        </authorList>
    </citation>
    <scope>NUCLEOTIDE SEQUENCE [LARGE SCALE GENOMIC DNA]</scope>
</reference>
<dbReference type="OrthoDB" id="15824at10239"/>
<keyword evidence="1" id="KW-0175">Coiled coil</keyword>
<evidence type="ECO:0000313" key="3">
    <source>
        <dbReference type="Proteomes" id="UP000030322"/>
    </source>
</evidence>
<feature type="coiled-coil region" evidence="1">
    <location>
        <begin position="89"/>
        <end position="120"/>
    </location>
</feature>
<protein>
    <submittedName>
        <fullName evidence="2">Uncharacterized protein</fullName>
    </submittedName>
</protein>
<sequence>MSNLNASQDQLFEKASRLKLRFDSARGQLTVEDLWDIGTTRGAVNLNDLAKQINRQLKTTEEEGLVKTRSAANDLLQLKLDVLTYVFGVRQEEADRAKQADEKRETRQKLAALIAQKQDQQLGDKSIEELQAMLNATQE</sequence>
<dbReference type="GeneID" id="24623216"/>
<evidence type="ECO:0000256" key="1">
    <source>
        <dbReference type="SAM" id="Coils"/>
    </source>
</evidence>
<organism evidence="2 3">
    <name type="scientific">Erwinia phage phiEa2809</name>
    <dbReference type="NCBI Taxonomy" id="1564096"/>
    <lineage>
        <taxon>Viruses</taxon>
        <taxon>Duplodnaviria</taxon>
        <taxon>Heunggongvirae</taxon>
        <taxon>Uroviricota</taxon>
        <taxon>Caudoviricetes</taxon>
        <taxon>Pantevenvirales</taxon>
        <taxon>Ackermannviridae</taxon>
        <taxon>Nezavisimistyvirus</taxon>
        <taxon>Nezavisimistyvirus Ea2809</taxon>
    </lineage>
</organism>
<keyword evidence="3" id="KW-1185">Reference proteome</keyword>
<evidence type="ECO:0000313" key="2">
    <source>
        <dbReference type="EMBL" id="AIX13097.1"/>
    </source>
</evidence>